<name>A0A0F9EQ26_9ZZZZ</name>
<dbReference type="InterPro" id="IPR029501">
    <property type="entry name" value="EndoU_bac"/>
</dbReference>
<sequence>WFDAGANALAMIPILGQGTKGAQLAYKGGKLARATGKLEDAASVGMVAKKAMNLPAWKKVTINMEHILSGHAIGGSRVSSLKTLFPSNWTSQQIENAIRQAYRRCKRIRTQGDRVLVRGEYGGKTIEMWINTVTKRIETAYPL</sequence>
<dbReference type="EMBL" id="LAZR01036012">
    <property type="protein sequence ID" value="KKL25973.1"/>
    <property type="molecule type" value="Genomic_DNA"/>
</dbReference>
<accession>A0A0F9EQ26</accession>
<feature type="domain" description="Bacterial EndoU nuclease" evidence="1">
    <location>
        <begin position="80"/>
        <end position="143"/>
    </location>
</feature>
<protein>
    <recommendedName>
        <fullName evidence="1">Bacterial EndoU nuclease domain-containing protein</fullName>
    </recommendedName>
</protein>
<proteinExistence type="predicted"/>
<feature type="non-terminal residue" evidence="2">
    <location>
        <position position="1"/>
    </location>
</feature>
<evidence type="ECO:0000313" key="2">
    <source>
        <dbReference type="EMBL" id="KKL25973.1"/>
    </source>
</evidence>
<evidence type="ECO:0000259" key="1">
    <source>
        <dbReference type="Pfam" id="PF14436"/>
    </source>
</evidence>
<dbReference type="Pfam" id="PF14436">
    <property type="entry name" value="EndoU_bacteria"/>
    <property type="match status" value="1"/>
</dbReference>
<reference evidence="2" key="1">
    <citation type="journal article" date="2015" name="Nature">
        <title>Complex archaea that bridge the gap between prokaryotes and eukaryotes.</title>
        <authorList>
            <person name="Spang A."/>
            <person name="Saw J.H."/>
            <person name="Jorgensen S.L."/>
            <person name="Zaremba-Niedzwiedzka K."/>
            <person name="Martijn J."/>
            <person name="Lind A.E."/>
            <person name="van Eijk R."/>
            <person name="Schleper C."/>
            <person name="Guy L."/>
            <person name="Ettema T.J."/>
        </authorList>
    </citation>
    <scope>NUCLEOTIDE SEQUENCE</scope>
</reference>
<comment type="caution">
    <text evidence="2">The sequence shown here is derived from an EMBL/GenBank/DDBJ whole genome shotgun (WGS) entry which is preliminary data.</text>
</comment>
<dbReference type="GO" id="GO:0004519">
    <property type="term" value="F:endonuclease activity"/>
    <property type="evidence" value="ECO:0007669"/>
    <property type="project" value="InterPro"/>
</dbReference>
<gene>
    <name evidence="2" type="ORF">LCGC14_2399920</name>
</gene>
<organism evidence="2">
    <name type="scientific">marine sediment metagenome</name>
    <dbReference type="NCBI Taxonomy" id="412755"/>
    <lineage>
        <taxon>unclassified sequences</taxon>
        <taxon>metagenomes</taxon>
        <taxon>ecological metagenomes</taxon>
    </lineage>
</organism>
<dbReference type="AlphaFoldDB" id="A0A0F9EQ26"/>